<evidence type="ECO:0000256" key="6">
    <source>
        <dbReference type="SAM" id="MobiDB-lite"/>
    </source>
</evidence>
<evidence type="ECO:0000256" key="2">
    <source>
        <dbReference type="ARBA" id="ARBA00022679"/>
    </source>
</evidence>
<reference evidence="8 9" key="1">
    <citation type="submission" date="2019-04" db="EMBL/GenBank/DDBJ databases">
        <title>High contiguity whole genome sequence and gene annotation resource for two Venturia nashicola isolates.</title>
        <authorList>
            <person name="Prokchorchik M."/>
            <person name="Won K."/>
            <person name="Lee Y."/>
            <person name="Choi E.D."/>
            <person name="Segonzac C."/>
            <person name="Sohn K.H."/>
        </authorList>
    </citation>
    <scope>NUCLEOTIDE SEQUENCE [LARGE SCALE GENOMIC DNA]</scope>
    <source>
        <strain evidence="8 9">PRI2</strain>
    </source>
</reference>
<evidence type="ECO:0000259" key="7">
    <source>
        <dbReference type="PROSITE" id="PS51686"/>
    </source>
</evidence>
<feature type="region of interest" description="Disordered" evidence="6">
    <location>
        <begin position="366"/>
        <end position="408"/>
    </location>
</feature>
<dbReference type="PANTHER" id="PTHR22807:SF4">
    <property type="entry name" value="28S RRNA (CYTOSINE-C(5))-METHYLTRANSFERASE"/>
    <property type="match status" value="1"/>
</dbReference>
<dbReference type="PRINTS" id="PR02008">
    <property type="entry name" value="RCMTFAMILY"/>
</dbReference>
<sequence>MSLYYEAADILSNADKAGGSLQSRIYSKKGLKSSPANVYALVSEATKWSAVLKDVVEKAGVLREERKLTPTLAILLAHDVVLSKKGVAAPAKHALRQAIERHRTRLNGEFTKLRIRNGFTSVETWKASIISGSNGTPKGDSVEGKKAKSTRHPRWVRINTVQTTWEEQRETTFAGFKEVDDLGPVLEACSSEKLLHHDRHVPNLLALPAGCDLSKSLAYQKGEIILQDKASCFPAYLLNPTSEDGAIVDACAAPGNKTTHLAAILKCSRRALLLASEDREHKVFAFERNKLRTETLRKMVTLAGADSIVNIVGNRDFLTTEPSSHKFLDAQFDHIGALLLDPSCSGSGIVGRDDEPTLFLPSANAVTGVTPSKSKKRKRKAPKVEIKVEPVVESSGSDSDNGEDELAEQNSTVKRLALLSAFQLQLLKHAMKFPDAKKIVYSTCSIHMEENESVVVKALTSDPGRQGGWRLLHRNEQVKGLRDWHVRGDQDACKQLFSKEETKFVFAEKATNAALVADACIRCERGTTDGTMGFFVVGFVRDERLAGTMLATDEHEKVVGEEEEEEWNGFSDDGHDPAVTQDSSAPDLDAFEVPSSPAHARHQRIKEELNENELTC</sequence>
<dbReference type="InterPro" id="IPR049561">
    <property type="entry name" value="NSUN5_7_fdxn-like"/>
</dbReference>
<name>A0A4Z1NUA8_9PEZI</name>
<evidence type="ECO:0000256" key="3">
    <source>
        <dbReference type="ARBA" id="ARBA00022691"/>
    </source>
</evidence>
<dbReference type="InterPro" id="IPR048889">
    <property type="entry name" value="NSUN5_RCM1_N"/>
</dbReference>
<dbReference type="Proteomes" id="UP000298493">
    <property type="component" value="Unassembled WGS sequence"/>
</dbReference>
<dbReference type="AlphaFoldDB" id="A0A4Z1NUA8"/>
<dbReference type="InterPro" id="IPR049560">
    <property type="entry name" value="MeTrfase_RsmB-F_NOP2_cat"/>
</dbReference>
<dbReference type="Pfam" id="PF21153">
    <property type="entry name" value="NSUN5_N"/>
    <property type="match status" value="1"/>
</dbReference>
<evidence type="ECO:0000256" key="1">
    <source>
        <dbReference type="ARBA" id="ARBA00022603"/>
    </source>
</evidence>
<dbReference type="InterPro" id="IPR023267">
    <property type="entry name" value="RCMT"/>
</dbReference>
<keyword evidence="4 5" id="KW-0694">RNA-binding</keyword>
<organism evidence="8 9">
    <name type="scientific">Venturia nashicola</name>
    <dbReference type="NCBI Taxonomy" id="86259"/>
    <lineage>
        <taxon>Eukaryota</taxon>
        <taxon>Fungi</taxon>
        <taxon>Dikarya</taxon>
        <taxon>Ascomycota</taxon>
        <taxon>Pezizomycotina</taxon>
        <taxon>Dothideomycetes</taxon>
        <taxon>Pleosporomycetidae</taxon>
        <taxon>Venturiales</taxon>
        <taxon>Venturiaceae</taxon>
        <taxon>Venturia</taxon>
    </lineage>
</organism>
<feature type="binding site" evidence="5">
    <location>
        <position position="287"/>
    </location>
    <ligand>
        <name>S-adenosyl-L-methionine</name>
        <dbReference type="ChEBI" id="CHEBI:59789"/>
    </ligand>
</feature>
<feature type="active site" description="Nucleophile" evidence="5">
    <location>
        <position position="444"/>
    </location>
</feature>
<keyword evidence="2 5" id="KW-0808">Transferase</keyword>
<dbReference type="Pfam" id="PF01189">
    <property type="entry name" value="Methyltr_RsmB-F"/>
    <property type="match status" value="1"/>
</dbReference>
<dbReference type="EMBL" id="SNSC02000015">
    <property type="protein sequence ID" value="TID18091.1"/>
    <property type="molecule type" value="Genomic_DNA"/>
</dbReference>
<proteinExistence type="inferred from homology"/>
<feature type="binding site" evidence="5">
    <location>
        <position position="341"/>
    </location>
    <ligand>
        <name>S-adenosyl-L-methionine</name>
        <dbReference type="ChEBI" id="CHEBI:59789"/>
    </ligand>
</feature>
<dbReference type="PANTHER" id="PTHR22807">
    <property type="entry name" value="NOP2 YEAST -RELATED NOL1/NOP2/FMU SUN DOMAIN-CONTAINING"/>
    <property type="match status" value="1"/>
</dbReference>
<dbReference type="GO" id="GO:0070475">
    <property type="term" value="P:rRNA base methylation"/>
    <property type="evidence" value="ECO:0007669"/>
    <property type="project" value="TreeGrafter"/>
</dbReference>
<evidence type="ECO:0000256" key="4">
    <source>
        <dbReference type="ARBA" id="ARBA00022884"/>
    </source>
</evidence>
<gene>
    <name evidence="8" type="ORF">E6O75_ATG10736</name>
</gene>
<dbReference type="Gene3D" id="3.40.50.150">
    <property type="entry name" value="Vaccinia Virus protein VP39"/>
    <property type="match status" value="1"/>
</dbReference>
<comment type="similarity">
    <text evidence="5">Belongs to the class I-like SAM-binding methyltransferase superfamily. RsmB/NOP family.</text>
</comment>
<comment type="caution">
    <text evidence="8">The sequence shown here is derived from an EMBL/GenBank/DDBJ whole genome shotgun (WGS) entry which is preliminary data.</text>
</comment>
<evidence type="ECO:0000313" key="8">
    <source>
        <dbReference type="EMBL" id="TID18091.1"/>
    </source>
</evidence>
<dbReference type="GO" id="GO:0008173">
    <property type="term" value="F:RNA methyltransferase activity"/>
    <property type="evidence" value="ECO:0007669"/>
    <property type="project" value="InterPro"/>
</dbReference>
<dbReference type="GO" id="GO:0003723">
    <property type="term" value="F:RNA binding"/>
    <property type="evidence" value="ECO:0007669"/>
    <property type="project" value="UniProtKB-UniRule"/>
</dbReference>
<feature type="region of interest" description="Disordered" evidence="6">
    <location>
        <begin position="556"/>
        <end position="616"/>
    </location>
</feature>
<protein>
    <submittedName>
        <fullName evidence="8">S-adenosyl-L-methionine-dependent methyltransferase</fullName>
    </submittedName>
</protein>
<keyword evidence="9" id="KW-1185">Reference proteome</keyword>
<keyword evidence="1 5" id="KW-0489">Methyltransferase</keyword>
<dbReference type="InterPro" id="IPR001678">
    <property type="entry name" value="MeTrfase_RsmB-F_NOP2_dom"/>
</dbReference>
<evidence type="ECO:0000313" key="9">
    <source>
        <dbReference type="Proteomes" id="UP000298493"/>
    </source>
</evidence>
<dbReference type="STRING" id="86259.A0A4Z1NUA8"/>
<feature type="domain" description="SAM-dependent MTase RsmB/NOP-type" evidence="7">
    <location>
        <begin position="144"/>
        <end position="542"/>
    </location>
</feature>
<evidence type="ECO:0000256" key="5">
    <source>
        <dbReference type="PROSITE-ProRule" id="PRU01023"/>
    </source>
</evidence>
<accession>A0A4Z1NUA8</accession>
<dbReference type="SUPFAM" id="SSF53335">
    <property type="entry name" value="S-adenosyl-L-methionine-dependent methyltransferases"/>
    <property type="match status" value="1"/>
</dbReference>
<keyword evidence="3 5" id="KW-0949">S-adenosyl-L-methionine</keyword>
<dbReference type="Gene3D" id="3.30.70.1170">
    <property type="entry name" value="Sun protein, domain 3"/>
    <property type="match status" value="1"/>
</dbReference>
<dbReference type="GO" id="GO:0005730">
    <property type="term" value="C:nucleolus"/>
    <property type="evidence" value="ECO:0007669"/>
    <property type="project" value="TreeGrafter"/>
</dbReference>
<feature type="binding site" evidence="5">
    <location>
        <begin position="251"/>
        <end position="257"/>
    </location>
    <ligand>
        <name>S-adenosyl-L-methionine</name>
        <dbReference type="ChEBI" id="CHEBI:59789"/>
    </ligand>
</feature>
<dbReference type="PROSITE" id="PS51686">
    <property type="entry name" value="SAM_MT_RSMB_NOP"/>
    <property type="match status" value="1"/>
</dbReference>
<dbReference type="Pfam" id="PF21148">
    <property type="entry name" value="NSUN5_fdxn-like"/>
    <property type="match status" value="1"/>
</dbReference>
<dbReference type="InterPro" id="IPR029063">
    <property type="entry name" value="SAM-dependent_MTases_sf"/>
</dbReference>
<feature type="binding site" evidence="5">
    <location>
        <position position="316"/>
    </location>
    <ligand>
        <name>S-adenosyl-L-methionine</name>
        <dbReference type="ChEBI" id="CHEBI:59789"/>
    </ligand>
</feature>